<dbReference type="InterPro" id="IPR017975">
    <property type="entry name" value="Tubulin_CS"/>
</dbReference>
<dbReference type="SUPFAM" id="SSF52490">
    <property type="entry name" value="Tubulin nucleotide-binding domain-like"/>
    <property type="match status" value="1"/>
</dbReference>
<dbReference type="OrthoDB" id="10249382at2759"/>
<evidence type="ECO:0000256" key="1">
    <source>
        <dbReference type="ARBA" id="ARBA00004267"/>
    </source>
</evidence>
<dbReference type="KEGG" id="kng:KNAG_0B02710"/>
<dbReference type="STRING" id="1071383.J7S3G5"/>
<dbReference type="GO" id="GO:2000767">
    <property type="term" value="P:positive regulation of cytoplasmic translation"/>
    <property type="evidence" value="ECO:0007669"/>
    <property type="project" value="EnsemblFungi"/>
</dbReference>
<comment type="similarity">
    <text evidence="2 9">Belongs to the tubulin family.</text>
</comment>
<keyword evidence="6 9" id="KW-0547">Nucleotide-binding</keyword>
<evidence type="ECO:0000256" key="9">
    <source>
        <dbReference type="RuleBase" id="RU000352"/>
    </source>
</evidence>
<evidence type="ECO:0000256" key="4">
    <source>
        <dbReference type="ARBA" id="ARBA00022490"/>
    </source>
</evidence>
<evidence type="ECO:0000256" key="3">
    <source>
        <dbReference type="ARBA" id="ARBA00018848"/>
    </source>
</evidence>
<evidence type="ECO:0000256" key="7">
    <source>
        <dbReference type="ARBA" id="ARBA00023134"/>
    </source>
</evidence>
<dbReference type="SMART" id="SM00864">
    <property type="entry name" value="Tubulin"/>
    <property type="match status" value="1"/>
</dbReference>
<evidence type="ECO:0000256" key="5">
    <source>
        <dbReference type="ARBA" id="ARBA00022701"/>
    </source>
</evidence>
<dbReference type="Gene3D" id="3.30.1330.20">
    <property type="entry name" value="Tubulin/FtsZ, C-terminal domain"/>
    <property type="match status" value="1"/>
</dbReference>
<evidence type="ECO:0000259" key="11">
    <source>
        <dbReference type="SMART" id="SM00864"/>
    </source>
</evidence>
<dbReference type="InterPro" id="IPR037103">
    <property type="entry name" value="Tubulin/FtsZ-like_C"/>
</dbReference>
<name>J7S3G5_HUIN7</name>
<dbReference type="InterPro" id="IPR000217">
    <property type="entry name" value="Tubulin"/>
</dbReference>
<dbReference type="InterPro" id="IPR023123">
    <property type="entry name" value="Tubulin_C"/>
</dbReference>
<dbReference type="AlphaFoldDB" id="J7S3G5"/>
<dbReference type="InterPro" id="IPR036525">
    <property type="entry name" value="Tubulin/FtsZ_GTPase_sf"/>
</dbReference>
<dbReference type="InterPro" id="IPR018316">
    <property type="entry name" value="Tubulin/FtsZ_2-layer-sand-dom"/>
</dbReference>
<dbReference type="OMA" id="HRYISIL"/>
<dbReference type="HOGENOM" id="CLU_015718_1_0_1"/>
<dbReference type="GO" id="GO:0005525">
    <property type="term" value="F:GTP binding"/>
    <property type="evidence" value="ECO:0007669"/>
    <property type="project" value="UniProtKB-UniRule"/>
</dbReference>
<reference evidence="14" key="2">
    <citation type="submission" date="2012-08" db="EMBL/GenBank/DDBJ databases">
        <title>Genome sequence of Kazachstania naganishii.</title>
        <authorList>
            <person name="Gordon J.L."/>
            <person name="Armisen D."/>
            <person name="Proux-Wera E."/>
            <person name="OhEigeartaigh S.S."/>
            <person name="Byrne K.P."/>
            <person name="Wolfe K.H."/>
        </authorList>
    </citation>
    <scope>NUCLEOTIDE SEQUENCE [LARGE SCALE GENOMIC DNA]</scope>
    <source>
        <strain evidence="14">ATCC MYA-139 / BCRC 22969 / CBS 8797 / CCRC 22969 / KCTC 17520 / NBRC 10181 / NCYC 3082</strain>
    </source>
</reference>
<dbReference type="Gene3D" id="1.10.287.600">
    <property type="entry name" value="Helix hairpin bin"/>
    <property type="match status" value="1"/>
</dbReference>
<keyword evidence="5 9" id="KW-0493">Microtubule</keyword>
<accession>J7S3G5</accession>
<dbReference type="GO" id="GO:0005824">
    <property type="term" value="C:outer plaque of spindle pole body"/>
    <property type="evidence" value="ECO:0007669"/>
    <property type="project" value="EnsemblFungi"/>
</dbReference>
<dbReference type="GO" id="GO:0051417">
    <property type="term" value="P:microtubule nucleation by spindle pole body"/>
    <property type="evidence" value="ECO:0007669"/>
    <property type="project" value="EnsemblFungi"/>
</dbReference>
<dbReference type="InterPro" id="IPR008280">
    <property type="entry name" value="Tub_FtsZ_C"/>
</dbReference>
<feature type="domain" description="Tubulin/FtsZ 2-layer sandwich" evidence="12">
    <location>
        <begin position="249"/>
        <end position="394"/>
    </location>
</feature>
<dbReference type="Gene3D" id="3.40.50.1440">
    <property type="entry name" value="Tubulin/FtsZ, GTPase domain"/>
    <property type="match status" value="1"/>
</dbReference>
<dbReference type="Pfam" id="PF03953">
    <property type="entry name" value="Tubulin_C"/>
    <property type="match status" value="1"/>
</dbReference>
<reference evidence="13 14" key="1">
    <citation type="journal article" date="2011" name="Proc. Natl. Acad. Sci. U.S.A.">
        <title>Evolutionary erosion of yeast sex chromosomes by mating-type switching accidents.</title>
        <authorList>
            <person name="Gordon J.L."/>
            <person name="Armisen D."/>
            <person name="Proux-Wera E."/>
            <person name="Oheigeartaigh S.S."/>
            <person name="Byrne K.P."/>
            <person name="Wolfe K.H."/>
        </authorList>
    </citation>
    <scope>NUCLEOTIDE SEQUENCE [LARGE SCALE GENOMIC DNA]</scope>
    <source>
        <strain evidence="14">ATCC MYA-139 / BCRC 22969 / CBS 8797 / CCRC 22969 / KCTC 17520 / NBRC 10181 / NCYC 3082</strain>
    </source>
</reference>
<dbReference type="GO" id="GO:0007052">
    <property type="term" value="P:mitotic spindle organization"/>
    <property type="evidence" value="ECO:0007669"/>
    <property type="project" value="EnsemblFungi"/>
</dbReference>
<protein>
    <recommendedName>
        <fullName evidence="3 9">Tubulin gamma chain</fullName>
    </recommendedName>
</protein>
<dbReference type="SUPFAM" id="SSF55307">
    <property type="entry name" value="Tubulin C-terminal domain-like"/>
    <property type="match status" value="1"/>
</dbReference>
<evidence type="ECO:0000256" key="10">
    <source>
        <dbReference type="SAM" id="MobiDB-lite"/>
    </source>
</evidence>
<dbReference type="eggNOG" id="KOG1374">
    <property type="taxonomic scope" value="Eukaryota"/>
</dbReference>
<dbReference type="PRINTS" id="PR01164">
    <property type="entry name" value="GAMMATUBULIN"/>
</dbReference>
<keyword evidence="4" id="KW-0963">Cytoplasm</keyword>
<dbReference type="PRINTS" id="PR01161">
    <property type="entry name" value="TUBULIN"/>
</dbReference>
<dbReference type="GO" id="GO:0031122">
    <property type="term" value="P:cytoplasmic microtubule organization"/>
    <property type="evidence" value="ECO:0007669"/>
    <property type="project" value="InterPro"/>
</dbReference>
<organism evidence="13 14">
    <name type="scientific">Huiozyma naganishii (strain ATCC MYA-139 / BCRC 22969 / CBS 8797 / KCTC 17520 / NBRC 10181 / NCYC 3082 / Yp74L-3)</name>
    <name type="common">Yeast</name>
    <name type="synonym">Kazachstania naganishii</name>
    <dbReference type="NCBI Taxonomy" id="1071383"/>
    <lineage>
        <taxon>Eukaryota</taxon>
        <taxon>Fungi</taxon>
        <taxon>Dikarya</taxon>
        <taxon>Ascomycota</taxon>
        <taxon>Saccharomycotina</taxon>
        <taxon>Saccharomycetes</taxon>
        <taxon>Saccharomycetales</taxon>
        <taxon>Saccharomycetaceae</taxon>
        <taxon>Huiozyma</taxon>
    </lineage>
</organism>
<dbReference type="RefSeq" id="XP_022462960.1">
    <property type="nucleotide sequence ID" value="XM_022611564.1"/>
</dbReference>
<evidence type="ECO:0000259" key="12">
    <source>
        <dbReference type="SMART" id="SM00865"/>
    </source>
</evidence>
<dbReference type="SMART" id="SM00865">
    <property type="entry name" value="Tubulin_C"/>
    <property type="match status" value="1"/>
</dbReference>
<dbReference type="GO" id="GO:0005822">
    <property type="term" value="C:inner plaque of spindle pole body"/>
    <property type="evidence" value="ECO:0007669"/>
    <property type="project" value="EnsemblFungi"/>
</dbReference>
<keyword evidence="8" id="KW-0206">Cytoskeleton</keyword>
<dbReference type="Proteomes" id="UP000006310">
    <property type="component" value="Chromosome 2"/>
</dbReference>
<proteinExistence type="inferred from homology"/>
<sequence length="476" mass="53285">MTGEILTLHVGQCGNQVGQQYWSQIAKEHGIGKDGQSVEPDDPNTFREDDTNPFFRRNAQDRYTPRALMFDLEPKVINDAFNNYPGFFDPRNSWVSEEKYGAGNSWAKGYQEGQKSEEHFLNMIDKELDSTENFEGFQLFHSVAGGTGSGLGSNLLETLADRYSKNILTTYSVFPTDQSEVVVQPYNTVLTLRRLAEESDASVIFDNNALLSLSSRVFRGQQIDFSNSNQLIAATLSSVTNSLRFPSYMYTSLQSLVSTLVPSPDLHFLTPSFTPFTSDYVAHEKEYRQNTAYDVLLDLIDGNNSLVSNKNNKPVYFNTFSTLIGTLDRSDITRAISKLQTRLHFAPWSSSVIHVNCGRRSPYLTNKNIGGDYVNGMMLSNSTGVIPLLENACHSFDKIFAKRAFLNTFTQSGMLSDDDSEFIDSRAVAQNIIDQYVTAEETDYLDDILLDDENMTGVLEDVGGQQVDHEGDNIIV</sequence>
<feature type="region of interest" description="Disordered" evidence="10">
    <location>
        <begin position="30"/>
        <end position="51"/>
    </location>
</feature>
<keyword evidence="7 9" id="KW-0342">GTP-binding</keyword>
<evidence type="ECO:0000313" key="13">
    <source>
        <dbReference type="EMBL" id="CCK68714.1"/>
    </source>
</evidence>
<dbReference type="EMBL" id="HE978315">
    <property type="protein sequence ID" value="CCK68714.1"/>
    <property type="molecule type" value="Genomic_DNA"/>
</dbReference>
<dbReference type="CDD" id="cd02188">
    <property type="entry name" value="gamma_tubulin"/>
    <property type="match status" value="1"/>
</dbReference>
<evidence type="ECO:0000313" key="14">
    <source>
        <dbReference type="Proteomes" id="UP000006310"/>
    </source>
</evidence>
<dbReference type="Pfam" id="PF00091">
    <property type="entry name" value="Tubulin"/>
    <property type="match status" value="1"/>
</dbReference>
<gene>
    <name evidence="13" type="primary">KNAG0B02710</name>
    <name evidence="13" type="ordered locus">KNAG_0B02710</name>
</gene>
<comment type="subcellular location">
    <subcellularLocation>
        <location evidence="1">Cytoplasm</location>
        <location evidence="1">Cytoskeleton</location>
        <location evidence="1">Microtubule organizing center</location>
    </subcellularLocation>
</comment>
<dbReference type="PANTHER" id="PTHR11588">
    <property type="entry name" value="TUBULIN"/>
    <property type="match status" value="1"/>
</dbReference>
<evidence type="ECO:0000256" key="2">
    <source>
        <dbReference type="ARBA" id="ARBA00009636"/>
    </source>
</evidence>
<dbReference type="GO" id="GO:0005874">
    <property type="term" value="C:microtubule"/>
    <property type="evidence" value="ECO:0007669"/>
    <property type="project" value="UniProtKB-KW"/>
</dbReference>
<dbReference type="InterPro" id="IPR003008">
    <property type="entry name" value="Tubulin_FtsZ_GTPase"/>
</dbReference>
<dbReference type="PROSITE" id="PS00227">
    <property type="entry name" value="TUBULIN"/>
    <property type="match status" value="1"/>
</dbReference>
<feature type="domain" description="Tubulin/FtsZ GTPase" evidence="11">
    <location>
        <begin position="51"/>
        <end position="247"/>
    </location>
</feature>
<dbReference type="InterPro" id="IPR002454">
    <property type="entry name" value="Gamma_tubulin"/>
</dbReference>
<evidence type="ECO:0000256" key="6">
    <source>
        <dbReference type="ARBA" id="ARBA00022741"/>
    </source>
</evidence>
<dbReference type="GO" id="GO:0005200">
    <property type="term" value="F:structural constituent of cytoskeleton"/>
    <property type="evidence" value="ECO:0007669"/>
    <property type="project" value="EnsemblFungi"/>
</dbReference>
<dbReference type="GeneID" id="34524364"/>
<dbReference type="GO" id="GO:0008275">
    <property type="term" value="C:gamma-tubulin small complex"/>
    <property type="evidence" value="ECO:0007669"/>
    <property type="project" value="EnsemblFungi"/>
</dbReference>
<comment type="function">
    <text evidence="9">Tubulin is the major constituent of microtubules, protein filaments consisting of alpha- and beta-tubulin heterodimers. Gamma-tubulin is a key component of the gamma-tubulin ring complex (gTuRC) which mediates microtubule nucleation. The gTuRC regulates the minus-end nucleation of alpha-beta tubulin heterodimers that grow into microtubule protafilaments, a critical step in centrosome duplication and spindle formation.</text>
</comment>
<evidence type="ECO:0000256" key="8">
    <source>
        <dbReference type="ARBA" id="ARBA00023212"/>
    </source>
</evidence>
<keyword evidence="14" id="KW-1185">Reference proteome</keyword>